<protein>
    <submittedName>
        <fullName evidence="2">Uncharacterized protein</fullName>
    </submittedName>
</protein>
<keyword evidence="1" id="KW-0812">Transmembrane</keyword>
<accession>I3SVW4</accession>
<evidence type="ECO:0000313" key="2">
    <source>
        <dbReference type="EMBL" id="AFK44406.1"/>
    </source>
</evidence>
<reference evidence="2" key="1">
    <citation type="submission" date="2012-05" db="EMBL/GenBank/DDBJ databases">
        <authorList>
            <person name="Krishnakumar V."/>
            <person name="Cheung F."/>
            <person name="Xiao Y."/>
            <person name="Chan A."/>
            <person name="Moskal W.A."/>
            <person name="Town C.D."/>
        </authorList>
    </citation>
    <scope>NUCLEOTIDE SEQUENCE</scope>
</reference>
<evidence type="ECO:0000256" key="1">
    <source>
        <dbReference type="SAM" id="Phobius"/>
    </source>
</evidence>
<keyword evidence="1" id="KW-1133">Transmembrane helix</keyword>
<dbReference type="EMBL" id="BT144612">
    <property type="protein sequence ID" value="AFK44406.1"/>
    <property type="molecule type" value="mRNA"/>
</dbReference>
<sequence length="62" mass="7278">MGTPFFFMGFPTSILFSFFFQSFLVFCLFPLGDLKFDKTELDKIKFENLSLLTLSLRECVYV</sequence>
<proteinExistence type="evidence at transcript level"/>
<keyword evidence="1" id="KW-0472">Membrane</keyword>
<name>I3SVW4_LOTJA</name>
<organism evidence="2">
    <name type="scientific">Lotus japonicus</name>
    <name type="common">Lotus corniculatus var. japonicus</name>
    <dbReference type="NCBI Taxonomy" id="34305"/>
    <lineage>
        <taxon>Eukaryota</taxon>
        <taxon>Viridiplantae</taxon>
        <taxon>Streptophyta</taxon>
        <taxon>Embryophyta</taxon>
        <taxon>Tracheophyta</taxon>
        <taxon>Spermatophyta</taxon>
        <taxon>Magnoliopsida</taxon>
        <taxon>eudicotyledons</taxon>
        <taxon>Gunneridae</taxon>
        <taxon>Pentapetalae</taxon>
        <taxon>rosids</taxon>
        <taxon>fabids</taxon>
        <taxon>Fabales</taxon>
        <taxon>Fabaceae</taxon>
        <taxon>Papilionoideae</taxon>
        <taxon>50 kb inversion clade</taxon>
        <taxon>NPAAA clade</taxon>
        <taxon>Hologalegina</taxon>
        <taxon>robinioid clade</taxon>
        <taxon>Loteae</taxon>
        <taxon>Lotus</taxon>
    </lineage>
</organism>
<dbReference type="AlphaFoldDB" id="I3SVW4"/>
<feature type="transmembrane region" description="Helical" evidence="1">
    <location>
        <begin position="6"/>
        <end position="29"/>
    </location>
</feature>